<evidence type="ECO:0000313" key="3">
    <source>
        <dbReference type="Proteomes" id="UP000293380"/>
    </source>
</evidence>
<organism evidence="2 3">
    <name type="scientific">Hafnia paralvei</name>
    <dbReference type="NCBI Taxonomy" id="546367"/>
    <lineage>
        <taxon>Bacteria</taxon>
        <taxon>Pseudomonadati</taxon>
        <taxon>Pseudomonadota</taxon>
        <taxon>Gammaproteobacteria</taxon>
        <taxon>Enterobacterales</taxon>
        <taxon>Hafniaceae</taxon>
        <taxon>Hafnia</taxon>
    </lineage>
</organism>
<name>A0A4Q9ESJ3_9GAMM</name>
<sequence length="321" mass="37411">MDEKKASSQQRRLKEEKNEQRSREIRKGKAWLSVQRMLKRSGKTCIRRVADDRTNAGDTSFDIDTVRHLYLLQLAAGQIKSYPELSSWVEICEIQTRPPLLAPWVTSHIIVPRLIRRKAHAFLQVLTTNVEDLPWQRETLAHEFSGGLYAALCHVNKTKAYVDEIIARFPLTRQEMLFDPYLDVGAYRSVRLSKAPSFILLLLECNRLGYKSEYVMLCRLLEIITDDTQLNMLGDALFFTLLYQRNEKDLFSSFFKGLDKVSHIKVTHDRQISLAVSSVDYYAQQRSIFIKNFIDDIGEKFLFDSDTRRKIRASHTQTEKR</sequence>
<proteinExistence type="predicted"/>
<reference evidence="2 3" key="1">
    <citation type="submission" date="2019-02" db="EMBL/GenBank/DDBJ databases">
        <title>Comparative genomic analysis of the Hafnia genus genomes.</title>
        <authorList>
            <person name="Zhiqiu Y."/>
            <person name="Chao Y."/>
            <person name="Yuhui D."/>
            <person name="Di H."/>
            <person name="Bin L."/>
        </authorList>
    </citation>
    <scope>NUCLEOTIDE SEQUENCE [LARGE SCALE GENOMIC DNA]</scope>
    <source>
        <strain evidence="2 3">PCM_1194</strain>
    </source>
</reference>
<dbReference type="EMBL" id="SITD01000046">
    <property type="protein sequence ID" value="TBM28324.1"/>
    <property type="molecule type" value="Genomic_DNA"/>
</dbReference>
<evidence type="ECO:0000256" key="1">
    <source>
        <dbReference type="SAM" id="MobiDB-lite"/>
    </source>
</evidence>
<feature type="region of interest" description="Disordered" evidence="1">
    <location>
        <begin position="1"/>
        <end position="24"/>
    </location>
</feature>
<accession>A0A4Q9ESJ3</accession>
<gene>
    <name evidence="2" type="ORF">EYY89_09045</name>
</gene>
<dbReference type="RefSeq" id="WP_130959464.1">
    <property type="nucleotide sequence ID" value="NZ_SITD01000046.1"/>
</dbReference>
<evidence type="ECO:0000313" key="2">
    <source>
        <dbReference type="EMBL" id="TBM28324.1"/>
    </source>
</evidence>
<dbReference type="AlphaFoldDB" id="A0A4Q9ESJ3"/>
<dbReference type="Proteomes" id="UP000293380">
    <property type="component" value="Unassembled WGS sequence"/>
</dbReference>
<protein>
    <submittedName>
        <fullName evidence="2">Uncharacterized protein</fullName>
    </submittedName>
</protein>
<comment type="caution">
    <text evidence="2">The sequence shown here is derived from an EMBL/GenBank/DDBJ whole genome shotgun (WGS) entry which is preliminary data.</text>
</comment>